<dbReference type="RefSeq" id="WP_183382261.1">
    <property type="nucleotide sequence ID" value="NZ_JACHXR010000001.1"/>
</dbReference>
<gene>
    <name evidence="1" type="ORF">FHR97_000596</name>
</gene>
<keyword evidence="2" id="KW-1185">Reference proteome</keyword>
<evidence type="ECO:0008006" key="3">
    <source>
        <dbReference type="Google" id="ProtNLM"/>
    </source>
</evidence>
<proteinExistence type="predicted"/>
<dbReference type="EMBL" id="JACHXR010000001">
    <property type="protein sequence ID" value="MBB3229781.1"/>
    <property type="molecule type" value="Genomic_DNA"/>
</dbReference>
<dbReference type="Gene3D" id="3.40.50.150">
    <property type="entry name" value="Vaccinia Virus protein VP39"/>
    <property type="match status" value="1"/>
</dbReference>
<protein>
    <recommendedName>
        <fullName evidence="3">Class I SAM-dependent methyltransferase</fullName>
    </recommendedName>
</protein>
<dbReference type="AlphaFoldDB" id="A0A7W5HJT5"/>
<dbReference type="Pfam" id="PF13578">
    <property type="entry name" value="Methyltransf_24"/>
    <property type="match status" value="1"/>
</dbReference>
<sequence length="274" mass="30632">MFAGFGSAKRIERLLGDIKNNVANDDNEIAALHDAISELDAKGEKNARSIKHYVVNSLKSAEIRNYRQMESLHWLTYGLTTRHRLPPLRGWASSPDLLLELQDFIFSTKPELVVELGSGVSTLVIADALRQNGAGKLISLEHSSHYGSKTQLMLKREGLSDWVDLKIAPLEPWEGEHLSDGSEEKLYWYSQECLKDACDVDLLLVDGPPASTCKFSRYPAMPAIVSSLKDGAQVWMDDTTREEESTICSAWGEKYGFSIEFLELEKGLGILKKQ</sequence>
<evidence type="ECO:0000313" key="1">
    <source>
        <dbReference type="EMBL" id="MBB3229781.1"/>
    </source>
</evidence>
<comment type="caution">
    <text evidence="1">The sequence shown here is derived from an EMBL/GenBank/DDBJ whole genome shotgun (WGS) entry which is preliminary data.</text>
</comment>
<dbReference type="Proteomes" id="UP000518892">
    <property type="component" value="Unassembled WGS sequence"/>
</dbReference>
<accession>A0A7W5HJT5</accession>
<organism evidence="1 2">
    <name type="scientific">Halomonas stenophila</name>
    <dbReference type="NCBI Taxonomy" id="795312"/>
    <lineage>
        <taxon>Bacteria</taxon>
        <taxon>Pseudomonadati</taxon>
        <taxon>Pseudomonadota</taxon>
        <taxon>Gammaproteobacteria</taxon>
        <taxon>Oceanospirillales</taxon>
        <taxon>Halomonadaceae</taxon>
        <taxon>Halomonas</taxon>
    </lineage>
</organism>
<dbReference type="SUPFAM" id="SSF53335">
    <property type="entry name" value="S-adenosyl-L-methionine-dependent methyltransferases"/>
    <property type="match status" value="1"/>
</dbReference>
<evidence type="ECO:0000313" key="2">
    <source>
        <dbReference type="Proteomes" id="UP000518892"/>
    </source>
</evidence>
<reference evidence="1 2" key="1">
    <citation type="submission" date="2020-08" db="EMBL/GenBank/DDBJ databases">
        <title>Genomic Encyclopedia of Type Strains, Phase III (KMG-III): the genomes of soil and plant-associated and newly described type strains.</title>
        <authorList>
            <person name="Whitman W."/>
        </authorList>
    </citation>
    <scope>NUCLEOTIDE SEQUENCE [LARGE SCALE GENOMIC DNA]</scope>
    <source>
        <strain evidence="1 2">CECT 7744</strain>
    </source>
</reference>
<dbReference type="InterPro" id="IPR029063">
    <property type="entry name" value="SAM-dependent_MTases_sf"/>
</dbReference>
<name>A0A7W5HJT5_9GAMM</name>